<feature type="region of interest" description="Disordered" evidence="3">
    <location>
        <begin position="799"/>
        <end position="844"/>
    </location>
</feature>
<keyword evidence="1" id="KW-0597">Phosphoprotein</keyword>
<feature type="region of interest" description="Disordered" evidence="3">
    <location>
        <begin position="220"/>
        <end position="259"/>
    </location>
</feature>
<feature type="compositionally biased region" description="Acidic residues" evidence="3">
    <location>
        <begin position="145"/>
        <end position="160"/>
    </location>
</feature>
<evidence type="ECO:0000313" key="5">
    <source>
        <dbReference type="EMBL" id="GFR50108.1"/>
    </source>
</evidence>
<feature type="region of interest" description="Disordered" evidence="3">
    <location>
        <begin position="451"/>
        <end position="474"/>
    </location>
</feature>
<feature type="non-terminal residue" evidence="5">
    <location>
        <position position="1"/>
    </location>
</feature>
<feature type="domain" description="SAP" evidence="4">
    <location>
        <begin position="188"/>
        <end position="222"/>
    </location>
</feature>
<keyword evidence="6" id="KW-1185">Reference proteome</keyword>
<feature type="region of interest" description="Disordered" evidence="3">
    <location>
        <begin position="114"/>
        <end position="185"/>
    </location>
</feature>
<dbReference type="AlphaFoldDB" id="A0AAD3E0P7"/>
<dbReference type="InterPro" id="IPR052240">
    <property type="entry name" value="SAP_domain_ribonucleoprotein"/>
</dbReference>
<feature type="compositionally biased region" description="Low complexity" evidence="3">
    <location>
        <begin position="164"/>
        <end position="182"/>
    </location>
</feature>
<feature type="compositionally biased region" description="Acidic residues" evidence="3">
    <location>
        <begin position="918"/>
        <end position="932"/>
    </location>
</feature>
<feature type="region of interest" description="Disordered" evidence="3">
    <location>
        <begin position="531"/>
        <end position="571"/>
    </location>
</feature>
<dbReference type="Gene3D" id="1.10.720.30">
    <property type="entry name" value="SAP domain"/>
    <property type="match status" value="2"/>
</dbReference>
<dbReference type="GO" id="GO:0016973">
    <property type="term" value="P:poly(A)+ mRNA export from nucleus"/>
    <property type="evidence" value="ECO:0007669"/>
    <property type="project" value="TreeGrafter"/>
</dbReference>
<accession>A0AAD3E0P7</accession>
<dbReference type="InterPro" id="IPR036361">
    <property type="entry name" value="SAP_dom_sf"/>
</dbReference>
<dbReference type="Proteomes" id="UP001054857">
    <property type="component" value="Unassembled WGS sequence"/>
</dbReference>
<dbReference type="GO" id="GO:0005634">
    <property type="term" value="C:nucleus"/>
    <property type="evidence" value="ECO:0007669"/>
    <property type="project" value="TreeGrafter"/>
</dbReference>
<dbReference type="PROSITE" id="PS50800">
    <property type="entry name" value="SAP"/>
    <property type="match status" value="4"/>
</dbReference>
<feature type="region of interest" description="Disordered" evidence="3">
    <location>
        <begin position="300"/>
        <end position="367"/>
    </location>
</feature>
<feature type="compositionally biased region" description="Acidic residues" evidence="3">
    <location>
        <begin position="800"/>
        <end position="841"/>
    </location>
</feature>
<protein>
    <recommendedName>
        <fullName evidence="4">SAP domain-containing protein</fullName>
    </recommendedName>
</protein>
<feature type="region of interest" description="Disordered" evidence="3">
    <location>
        <begin position="1049"/>
        <end position="1096"/>
    </location>
</feature>
<comment type="similarity">
    <text evidence="2">Belongs to the SAP domain-containing ribonucleoprotein family.</text>
</comment>
<proteinExistence type="inferred from homology"/>
<feature type="domain" description="SAP" evidence="4">
    <location>
        <begin position="580"/>
        <end position="614"/>
    </location>
</feature>
<dbReference type="EMBL" id="BMAR01000035">
    <property type="protein sequence ID" value="GFR50108.1"/>
    <property type="molecule type" value="Genomic_DNA"/>
</dbReference>
<feature type="domain" description="SAP" evidence="4">
    <location>
        <begin position="80"/>
        <end position="114"/>
    </location>
</feature>
<feature type="domain" description="SAP" evidence="4">
    <location>
        <begin position="489"/>
        <end position="523"/>
    </location>
</feature>
<organism evidence="5 6">
    <name type="scientific">Astrephomene gubernaculifera</name>
    <dbReference type="NCBI Taxonomy" id="47775"/>
    <lineage>
        <taxon>Eukaryota</taxon>
        <taxon>Viridiplantae</taxon>
        <taxon>Chlorophyta</taxon>
        <taxon>core chlorophytes</taxon>
        <taxon>Chlorophyceae</taxon>
        <taxon>CS clade</taxon>
        <taxon>Chlamydomonadales</taxon>
        <taxon>Astrephomenaceae</taxon>
        <taxon>Astrephomene</taxon>
    </lineage>
</organism>
<dbReference type="SMART" id="SM00513">
    <property type="entry name" value="SAP"/>
    <property type="match status" value="4"/>
</dbReference>
<feature type="region of interest" description="Disordered" evidence="3">
    <location>
        <begin position="52"/>
        <end position="74"/>
    </location>
</feature>
<dbReference type="PANTHER" id="PTHR46551">
    <property type="entry name" value="SAP DOMAIN-CONTAINING RIBONUCLEOPROTEIN"/>
    <property type="match status" value="1"/>
</dbReference>
<feature type="region of interest" description="Disordered" evidence="3">
    <location>
        <begin position="906"/>
        <end position="959"/>
    </location>
</feature>
<feature type="compositionally biased region" description="Low complexity" evidence="3">
    <location>
        <begin position="116"/>
        <end position="142"/>
    </location>
</feature>
<dbReference type="SUPFAM" id="SSF68906">
    <property type="entry name" value="SAP domain"/>
    <property type="match status" value="2"/>
</dbReference>
<evidence type="ECO:0000313" key="6">
    <source>
        <dbReference type="Proteomes" id="UP001054857"/>
    </source>
</evidence>
<reference evidence="5 6" key="1">
    <citation type="journal article" date="2021" name="Sci. Rep.">
        <title>Genome sequencing of the multicellular alga Astrephomene provides insights into convergent evolution of germ-soma differentiation.</title>
        <authorList>
            <person name="Yamashita S."/>
            <person name="Yamamoto K."/>
            <person name="Matsuzaki R."/>
            <person name="Suzuki S."/>
            <person name="Yamaguchi H."/>
            <person name="Hirooka S."/>
            <person name="Minakuchi Y."/>
            <person name="Miyagishima S."/>
            <person name="Kawachi M."/>
            <person name="Toyoda A."/>
            <person name="Nozaki H."/>
        </authorList>
    </citation>
    <scope>NUCLEOTIDE SEQUENCE [LARGE SCALE GENOMIC DNA]</scope>
    <source>
        <strain evidence="5 6">NIES-4017</strain>
    </source>
</reference>
<dbReference type="Pfam" id="PF02037">
    <property type="entry name" value="SAP"/>
    <property type="match status" value="4"/>
</dbReference>
<feature type="compositionally biased region" description="Acidic residues" evidence="3">
    <location>
        <begin position="309"/>
        <end position="352"/>
    </location>
</feature>
<dbReference type="PANTHER" id="PTHR46551:SF1">
    <property type="entry name" value="SAP DOMAIN-CONTAINING RIBONUCLEOPROTEIN"/>
    <property type="match status" value="1"/>
</dbReference>
<evidence type="ECO:0000256" key="3">
    <source>
        <dbReference type="SAM" id="MobiDB-lite"/>
    </source>
</evidence>
<evidence type="ECO:0000259" key="4">
    <source>
        <dbReference type="PROSITE" id="PS50800"/>
    </source>
</evidence>
<sequence>MLALGTYVSGRVRPGCAGASCVARRGRRVLIPTYAPLRRKWLLEAKRGGRSAADADAADGEEGGPSPAAAGGAEPWRQQMEGMTFRDMQVALRTRGLSAGGTRAELETRLAEALRAEQQQQQRGTSTLGSSSSSRKVQQQRQQQEDEEEEEEWEEEEEDVTGPSSSSGRQQEQQDSQQQRLEVLLEELEEVPYGQLKSMCAERGLSGAGKKAELQQRLAEAILQEEEEEEAEEEQERPPAASPPSAPSPESLLPELLSLPTPDLIATLREYGEEVPVTRGSPPKRQLATRLAELMVAEVAAELSRGGQEEEEGREEGQGEEEEEYEEEEDEGEWEYGDEEGEEAEEDEEEEAPSASKSGSVLDPGSLSMTDRRLLLAGAMEDLRAAHATKTRQQLFGSLKRVRPGCSYQSREVLMDQLVRAEGEEALEAELQAAASDPAAASRLRARLASLRSTPSGGSSLPRLRASAPAPRPPAVEAADYASLTPADVRRMRVEDLRAALAHFGLDSSGTKYEMVEKLMARVRTLHAARKQARQAEKLHARQERQAERMQRQGGAAGAAAEEEEAEASAAPAAAAFDHVLGMTLRSLREELDARGLPTGGGRSELQARLIGALRGEAEAARRLSPELKAAAAAGLTSESAAAGGEPAEPYLLTPGAAGEPEEALGASASSLAAGDLDSAAAASSLAVRAMSPRARLAAQLVRAAEGLGSEAERAAALAVTLAGGGGAGGGGLAAELLVLAGEPAVDVAVVGGCVRGRIDLAAQSLAACRAVLDHLHSAPLTSPAAAALSPDLGPMLAEAEAEEGEEAEEAEEREQEAEGEEAEEGEEGQQEPEGEEEEAADTAAAAAPLVGGVPRHPTGAVVSVWWLDGTTGRSFRLSPAQVYAASPAELAAGVFPAVHPGLLAVPPPSPLSLDTPDLLEEEEEEEEEQEEEASKAQEGGAEDQAEDEEDEDQATSFPDVSSLAAHLAASCHVVLPAVPAGGAQWGALQAALAGAGAAVVGSGAREAEAAQDRVGVLSRLSSLHYPVVPLLELGPGLVAGAVREAARQAEEAEAQREKEEQEGAQREEQEGAKKEADKEVVEEEEAEEEEEEKDPVVAAAEVVIRDRVLEWCKEQSLDPSLQLFLLRPRHSAGASSAADTRTALGAERVAELL</sequence>
<evidence type="ECO:0000256" key="2">
    <source>
        <dbReference type="ARBA" id="ARBA00046328"/>
    </source>
</evidence>
<feature type="compositionally biased region" description="Acidic residues" evidence="3">
    <location>
        <begin position="223"/>
        <end position="235"/>
    </location>
</feature>
<name>A0AAD3E0P7_9CHLO</name>
<feature type="compositionally biased region" description="Acidic residues" evidence="3">
    <location>
        <begin position="941"/>
        <end position="954"/>
    </location>
</feature>
<feature type="region of interest" description="Disordered" evidence="3">
    <location>
        <begin position="638"/>
        <end position="659"/>
    </location>
</feature>
<evidence type="ECO:0000256" key="1">
    <source>
        <dbReference type="ARBA" id="ARBA00022553"/>
    </source>
</evidence>
<comment type="caution">
    <text evidence="5">The sequence shown here is derived from an EMBL/GenBank/DDBJ whole genome shotgun (WGS) entry which is preliminary data.</text>
</comment>
<feature type="compositionally biased region" description="Low complexity" evidence="3">
    <location>
        <begin position="64"/>
        <end position="74"/>
    </location>
</feature>
<feature type="compositionally biased region" description="Basic and acidic residues" evidence="3">
    <location>
        <begin position="1049"/>
        <end position="1080"/>
    </location>
</feature>
<feature type="compositionally biased region" description="Low complexity" evidence="3">
    <location>
        <begin position="451"/>
        <end position="469"/>
    </location>
</feature>
<dbReference type="InterPro" id="IPR003034">
    <property type="entry name" value="SAP_dom"/>
</dbReference>
<gene>
    <name evidence="5" type="ORF">Agub_g12256</name>
</gene>
<feature type="compositionally biased region" description="Low complexity" evidence="3">
    <location>
        <begin position="248"/>
        <end position="259"/>
    </location>
</feature>
<feature type="compositionally biased region" description="Basic and acidic residues" evidence="3">
    <location>
        <begin position="534"/>
        <end position="551"/>
    </location>
</feature>
<feature type="compositionally biased region" description="Acidic residues" evidence="3">
    <location>
        <begin position="1081"/>
        <end position="1094"/>
    </location>
</feature>